<feature type="domain" description="NYN" evidence="1">
    <location>
        <begin position="15"/>
        <end position="169"/>
    </location>
</feature>
<dbReference type="GO" id="GO:0004540">
    <property type="term" value="F:RNA nuclease activity"/>
    <property type="evidence" value="ECO:0007669"/>
    <property type="project" value="InterPro"/>
</dbReference>
<dbReference type="InterPro" id="IPR021139">
    <property type="entry name" value="NYN"/>
</dbReference>
<accession>A0A7G7CRU4</accession>
<dbReference type="Pfam" id="PF01936">
    <property type="entry name" value="NYN"/>
    <property type="match status" value="1"/>
</dbReference>
<evidence type="ECO:0000259" key="1">
    <source>
        <dbReference type="Pfam" id="PF01936"/>
    </source>
</evidence>
<protein>
    <submittedName>
        <fullName evidence="2">NYN domain-containing protein</fullName>
    </submittedName>
</protein>
<sequence>MATFASESEEAPGHVLLIWDAPNIDMGLGAILRGRPTPAQRPRFDALGRWVAGLAHDSGATAEAAVFTNVSPGGADSIRTWVEAIRNLGFAVFAKPKATEDSDVDPDMVAHIEDRAAQLSHLIIASADGQNFGGIIARTRESGTAVTVLGFSEHAGWAVNDPDIEFIDLEDIEGVFREPLPRVSLDNLPDEGAWLQPFRPLMALLDDR</sequence>
<proteinExistence type="predicted"/>
<evidence type="ECO:0000313" key="2">
    <source>
        <dbReference type="EMBL" id="QNE90310.1"/>
    </source>
</evidence>
<dbReference type="Gene3D" id="3.40.50.1010">
    <property type="entry name" value="5'-nuclease"/>
    <property type="match status" value="1"/>
</dbReference>
<gene>
    <name evidence="2" type="ORF">H0194_04865</name>
</gene>
<keyword evidence="3" id="KW-1185">Reference proteome</keyword>
<name>A0A7G7CRU4_9CORY</name>
<dbReference type="EMBL" id="CP059404">
    <property type="protein sequence ID" value="QNE90310.1"/>
    <property type="molecule type" value="Genomic_DNA"/>
</dbReference>
<evidence type="ECO:0000313" key="3">
    <source>
        <dbReference type="Proteomes" id="UP000515743"/>
    </source>
</evidence>
<dbReference type="Proteomes" id="UP000515743">
    <property type="component" value="Chromosome"/>
</dbReference>
<reference evidence="2 3" key="1">
    <citation type="submission" date="2020-07" db="EMBL/GenBank/DDBJ databases">
        <title>Complete genome and description of Corynebacterium incognita strain Marseille-Q3630 sp. nov.</title>
        <authorList>
            <person name="Boxberger M."/>
        </authorList>
    </citation>
    <scope>NUCLEOTIDE SEQUENCE [LARGE SCALE GENOMIC DNA]</scope>
    <source>
        <strain evidence="2 3">Marseille-Q3630</strain>
    </source>
</reference>
<dbReference type="AlphaFoldDB" id="A0A7G7CRU4"/>
<dbReference type="RefSeq" id="WP_185176683.1">
    <property type="nucleotide sequence ID" value="NZ_CP059404.1"/>
</dbReference>
<organism evidence="2 3">
    <name type="scientific">Corynebacterium incognita</name>
    <dbReference type="NCBI Taxonomy" id="2754725"/>
    <lineage>
        <taxon>Bacteria</taxon>
        <taxon>Bacillati</taxon>
        <taxon>Actinomycetota</taxon>
        <taxon>Actinomycetes</taxon>
        <taxon>Mycobacteriales</taxon>
        <taxon>Corynebacteriaceae</taxon>
        <taxon>Corynebacterium</taxon>
    </lineage>
</organism>
<dbReference type="KEGG" id="cik:H0194_04865"/>